<keyword evidence="3" id="KW-1185">Reference proteome</keyword>
<evidence type="ECO:0000256" key="2">
    <source>
        <dbReference type="SAM" id="Phobius"/>
    </source>
</evidence>
<proteinExistence type="predicted"/>
<protein>
    <submittedName>
        <fullName evidence="4">Uncharacterized protein</fullName>
    </submittedName>
</protein>
<feature type="transmembrane region" description="Helical" evidence="2">
    <location>
        <begin position="72"/>
        <end position="95"/>
    </location>
</feature>
<feature type="transmembrane region" description="Helical" evidence="2">
    <location>
        <begin position="115"/>
        <end position="140"/>
    </location>
</feature>
<feature type="compositionally biased region" description="Polar residues" evidence="1">
    <location>
        <begin position="180"/>
        <end position="196"/>
    </location>
</feature>
<sequence>MFENVYFCGFRVWKWAKVIAFIGILNSLLTFILMLISWLYVPLSLVAFSAYTSLLIGIKFKRLNYLRFAEIILGINAFINLLLDVATISIEIFVPNDEIIHFIDDYGNHSVENNLHAAFIITELIILIQVAFAIFSFIIVHKTRLYFTFTYPYGYCTTPKRQTPCSSKSSSMHHSEPSFNHPQISTLNPLSLNKTV</sequence>
<reference evidence="4" key="1">
    <citation type="submission" date="2022-11" db="UniProtKB">
        <authorList>
            <consortium name="WormBaseParasite"/>
        </authorList>
    </citation>
    <scope>IDENTIFICATION</scope>
</reference>
<feature type="transmembrane region" description="Helical" evidence="2">
    <location>
        <begin position="39"/>
        <end position="60"/>
    </location>
</feature>
<keyword evidence="2" id="KW-1133">Transmembrane helix</keyword>
<keyword evidence="2" id="KW-0812">Transmembrane</keyword>
<evidence type="ECO:0000313" key="4">
    <source>
        <dbReference type="WBParaSite" id="PSU_v2.g2117.t1"/>
    </source>
</evidence>
<organism evidence="3 4">
    <name type="scientific">Panagrolaimus superbus</name>
    <dbReference type="NCBI Taxonomy" id="310955"/>
    <lineage>
        <taxon>Eukaryota</taxon>
        <taxon>Metazoa</taxon>
        <taxon>Ecdysozoa</taxon>
        <taxon>Nematoda</taxon>
        <taxon>Chromadorea</taxon>
        <taxon>Rhabditida</taxon>
        <taxon>Tylenchina</taxon>
        <taxon>Panagrolaimomorpha</taxon>
        <taxon>Panagrolaimoidea</taxon>
        <taxon>Panagrolaimidae</taxon>
        <taxon>Panagrolaimus</taxon>
    </lineage>
</organism>
<accession>A0A914YLF1</accession>
<dbReference type="Proteomes" id="UP000887577">
    <property type="component" value="Unplaced"/>
</dbReference>
<feature type="region of interest" description="Disordered" evidence="1">
    <location>
        <begin position="166"/>
        <end position="196"/>
    </location>
</feature>
<evidence type="ECO:0000256" key="1">
    <source>
        <dbReference type="SAM" id="MobiDB-lite"/>
    </source>
</evidence>
<dbReference type="WBParaSite" id="PSU_v2.g2117.t1">
    <property type="protein sequence ID" value="PSU_v2.g2117.t1"/>
    <property type="gene ID" value="PSU_v2.g2117"/>
</dbReference>
<feature type="transmembrane region" description="Helical" evidence="2">
    <location>
        <begin position="12"/>
        <end position="33"/>
    </location>
</feature>
<keyword evidence="2" id="KW-0472">Membrane</keyword>
<evidence type="ECO:0000313" key="3">
    <source>
        <dbReference type="Proteomes" id="UP000887577"/>
    </source>
</evidence>
<dbReference type="AlphaFoldDB" id="A0A914YLF1"/>
<name>A0A914YLF1_9BILA</name>